<dbReference type="Proteomes" id="UP000515131">
    <property type="component" value="Unplaced"/>
</dbReference>
<dbReference type="GeneID" id="112854951"/>
<evidence type="ECO:0000313" key="13">
    <source>
        <dbReference type="RefSeq" id="XP_025774252.1"/>
    </source>
</evidence>
<dbReference type="InterPro" id="IPR036915">
    <property type="entry name" value="Cyclin-like_sf"/>
</dbReference>
<evidence type="ECO:0000256" key="4">
    <source>
        <dbReference type="ARBA" id="ARBA00022771"/>
    </source>
</evidence>
<keyword evidence="12" id="KW-1185">Reference proteome</keyword>
<dbReference type="CDD" id="cd20554">
    <property type="entry name" value="CYCLIN_TFIIIB90_rpt2"/>
    <property type="match status" value="1"/>
</dbReference>
<feature type="region of interest" description="Disordered" evidence="9">
    <location>
        <begin position="368"/>
        <end position="498"/>
    </location>
</feature>
<feature type="region of interest" description="Disordered" evidence="9">
    <location>
        <begin position="184"/>
        <end position="208"/>
    </location>
</feature>
<dbReference type="Pfam" id="PF00382">
    <property type="entry name" value="TFIIB"/>
    <property type="match status" value="1"/>
</dbReference>
<dbReference type="AlphaFoldDB" id="A0A6P6HET2"/>
<dbReference type="Pfam" id="PF07741">
    <property type="entry name" value="BRF1"/>
    <property type="match status" value="1"/>
</dbReference>
<dbReference type="PANTHER" id="PTHR11618:SF4">
    <property type="entry name" value="TRANSCRIPTION FACTOR IIIB 90 KDA SUBUNIT"/>
    <property type="match status" value="1"/>
</dbReference>
<keyword evidence="4" id="KW-0863">Zinc-finger</keyword>
<dbReference type="FunFam" id="1.10.472.10:FF:000002">
    <property type="entry name" value="Transcription factor IIIB 90 kDa subunit"/>
    <property type="match status" value="1"/>
</dbReference>
<keyword evidence="8" id="KW-0539">Nucleus</keyword>
<dbReference type="GO" id="GO:0070897">
    <property type="term" value="P:transcription preinitiation complex assembly"/>
    <property type="evidence" value="ECO:0007669"/>
    <property type="project" value="InterPro"/>
</dbReference>
<accession>A0A6P6HET2</accession>
<dbReference type="CTD" id="2972"/>
<dbReference type="InterPro" id="IPR000812">
    <property type="entry name" value="TFIIB"/>
</dbReference>
<evidence type="ECO:0000256" key="2">
    <source>
        <dbReference type="ARBA" id="ARBA00010857"/>
    </source>
</evidence>
<dbReference type="GO" id="GO:0001006">
    <property type="term" value="F:RNA polymerase III type 3 promoter sequence-specific DNA binding"/>
    <property type="evidence" value="ECO:0007669"/>
    <property type="project" value="TreeGrafter"/>
</dbReference>
<evidence type="ECO:0000256" key="6">
    <source>
        <dbReference type="ARBA" id="ARBA00023015"/>
    </source>
</evidence>
<dbReference type="GO" id="GO:0017025">
    <property type="term" value="F:TBP-class protein binding"/>
    <property type="evidence" value="ECO:0007669"/>
    <property type="project" value="InterPro"/>
</dbReference>
<keyword evidence="5" id="KW-0862">Zinc</keyword>
<sequence>MTALRLLQRMKRDWMHTGRRPSGLCGAALLVAARMHDFRRTVKEVISVVKVCESTLRKRLTEFEDTPTSQLTVDEFMKIDLEEECDPPSYTAGQRKLRLKQLEQVLSKKLEEVEGEISTYQDAIENELESSRPKAKGALANLTRDGSVEDTTSSVFGDDDAEDEELEAAASHLNKDFYQEILGSGLSSSSEGAGDPEGGARPPALESLLGPLPTAASLGISDSIRECISSQSQDPTDACGDGELDLSGIDDLEIDRVSVRAASARAARGLCWPHRPALPRYILNEAEARVKAELWMRENAEYLREQREKEARIAKEKELGIYKEHKPKKSCKRREPIQASTAGEAIEKMLEQKKISSKINYSVLRDLNSKGGGGLQEEDAQPEGRTATRKLSRRKTPARRHRADPGTSVGKRLRPMVSAQPAKKAAAGEPLPLSPSTLGAEPARPTAVLVESGPVSYHPEDDPDEDDPDEDDGEPCVSALQMMGSGDYGCDGEEDDGY</sequence>
<feature type="compositionally biased region" description="Basic residues" evidence="9">
    <location>
        <begin position="387"/>
        <end position="402"/>
    </location>
</feature>
<evidence type="ECO:0000259" key="10">
    <source>
        <dbReference type="Pfam" id="PF00382"/>
    </source>
</evidence>
<comment type="similarity">
    <text evidence="2">Belongs to the TFIIB family.</text>
</comment>
<evidence type="ECO:0000313" key="12">
    <source>
        <dbReference type="Proteomes" id="UP000515131"/>
    </source>
</evidence>
<dbReference type="GO" id="GO:0000995">
    <property type="term" value="F:RNA polymerase III general transcription initiation factor activity"/>
    <property type="evidence" value="ECO:0007669"/>
    <property type="project" value="TreeGrafter"/>
</dbReference>
<keyword evidence="3" id="KW-0479">Metal-binding</keyword>
<dbReference type="GO" id="GO:0008270">
    <property type="term" value="F:zinc ion binding"/>
    <property type="evidence" value="ECO:0007669"/>
    <property type="project" value="UniProtKB-KW"/>
</dbReference>
<evidence type="ECO:0000256" key="1">
    <source>
        <dbReference type="ARBA" id="ARBA00004123"/>
    </source>
</evidence>
<feature type="region of interest" description="Disordered" evidence="9">
    <location>
        <begin position="139"/>
        <end position="159"/>
    </location>
</feature>
<dbReference type="GO" id="GO:0000126">
    <property type="term" value="C:transcription factor TFIIIB complex"/>
    <property type="evidence" value="ECO:0007669"/>
    <property type="project" value="TreeGrafter"/>
</dbReference>
<dbReference type="RefSeq" id="XP_025774252.1">
    <property type="nucleotide sequence ID" value="XM_025918467.1"/>
</dbReference>
<dbReference type="Gene3D" id="1.10.472.10">
    <property type="entry name" value="Cyclin-like"/>
    <property type="match status" value="1"/>
</dbReference>
<reference evidence="13" key="1">
    <citation type="submission" date="2025-08" db="UniProtKB">
        <authorList>
            <consortium name="RefSeq"/>
        </authorList>
    </citation>
    <scope>IDENTIFICATION</scope>
    <source>
        <tissue evidence="13">Blood</tissue>
    </source>
</reference>
<gene>
    <name evidence="13" type="primary">BRF1</name>
</gene>
<dbReference type="SUPFAM" id="SSF47954">
    <property type="entry name" value="Cyclin-like"/>
    <property type="match status" value="1"/>
</dbReference>
<evidence type="ECO:0000256" key="5">
    <source>
        <dbReference type="ARBA" id="ARBA00022833"/>
    </source>
</evidence>
<dbReference type="InterPro" id="IPR013150">
    <property type="entry name" value="TFIIB_cyclin"/>
</dbReference>
<keyword evidence="6" id="KW-0805">Transcription regulation</keyword>
<proteinExistence type="inferred from homology"/>
<dbReference type="InterPro" id="IPR011665">
    <property type="entry name" value="BRF1_TBP-bd_dom"/>
</dbReference>
<dbReference type="GO" id="GO:0005634">
    <property type="term" value="C:nucleus"/>
    <property type="evidence" value="ECO:0007669"/>
    <property type="project" value="UniProtKB-SubCell"/>
</dbReference>
<dbReference type="PANTHER" id="PTHR11618">
    <property type="entry name" value="TRANSCRIPTION INITIATION FACTOR IIB-RELATED"/>
    <property type="match status" value="1"/>
</dbReference>
<dbReference type="Gene3D" id="1.20.5.650">
    <property type="entry name" value="Single helix bin"/>
    <property type="match status" value="1"/>
</dbReference>
<organism evidence="12 13">
    <name type="scientific">Puma concolor</name>
    <name type="common">Mountain lion</name>
    <name type="synonym">Felis concolor</name>
    <dbReference type="NCBI Taxonomy" id="9696"/>
    <lineage>
        <taxon>Eukaryota</taxon>
        <taxon>Metazoa</taxon>
        <taxon>Chordata</taxon>
        <taxon>Craniata</taxon>
        <taxon>Vertebrata</taxon>
        <taxon>Euteleostomi</taxon>
        <taxon>Mammalia</taxon>
        <taxon>Eutheria</taxon>
        <taxon>Laurasiatheria</taxon>
        <taxon>Carnivora</taxon>
        <taxon>Feliformia</taxon>
        <taxon>Felidae</taxon>
        <taxon>Felinae</taxon>
        <taxon>Puma</taxon>
    </lineage>
</organism>
<evidence type="ECO:0000256" key="8">
    <source>
        <dbReference type="ARBA" id="ARBA00023242"/>
    </source>
</evidence>
<feature type="domain" description="Brf1 TBP-binding" evidence="11">
    <location>
        <begin position="280"/>
        <end position="368"/>
    </location>
</feature>
<comment type="subcellular location">
    <subcellularLocation>
        <location evidence="1">Nucleus</location>
    </subcellularLocation>
</comment>
<evidence type="ECO:0000256" key="9">
    <source>
        <dbReference type="SAM" id="MobiDB-lite"/>
    </source>
</evidence>
<feature type="domain" description="Transcription factor TFIIB cyclin-like" evidence="10">
    <location>
        <begin position="2"/>
        <end position="65"/>
    </location>
</feature>
<feature type="compositionally biased region" description="Acidic residues" evidence="9">
    <location>
        <begin position="461"/>
        <end position="474"/>
    </location>
</feature>
<evidence type="ECO:0000256" key="3">
    <source>
        <dbReference type="ARBA" id="ARBA00022723"/>
    </source>
</evidence>
<name>A0A6P6HET2_PUMCO</name>
<protein>
    <submittedName>
        <fullName evidence="13">Transcription factor IIIB 90 kDa subunit isoform X1</fullName>
    </submittedName>
</protein>
<evidence type="ECO:0000256" key="7">
    <source>
        <dbReference type="ARBA" id="ARBA00023163"/>
    </source>
</evidence>
<evidence type="ECO:0000259" key="11">
    <source>
        <dbReference type="Pfam" id="PF07741"/>
    </source>
</evidence>
<dbReference type="GO" id="GO:0097550">
    <property type="term" value="C:transcription preinitiation complex"/>
    <property type="evidence" value="ECO:0007669"/>
    <property type="project" value="TreeGrafter"/>
</dbReference>
<keyword evidence="7" id="KW-0804">Transcription</keyword>
<dbReference type="KEGG" id="pcoo:112854951"/>